<reference evidence="6 7" key="1">
    <citation type="journal article" date="2016" name="Nat. Commun.">
        <title>Thousands of microbial genomes shed light on interconnected biogeochemical processes in an aquifer system.</title>
        <authorList>
            <person name="Anantharaman K."/>
            <person name="Brown C.T."/>
            <person name="Hug L.A."/>
            <person name="Sharon I."/>
            <person name="Castelle C.J."/>
            <person name="Probst A.J."/>
            <person name="Thomas B.C."/>
            <person name="Singh A."/>
            <person name="Wilkins M.J."/>
            <person name="Karaoz U."/>
            <person name="Brodie E.L."/>
            <person name="Williams K.H."/>
            <person name="Hubbard S.S."/>
            <person name="Banfield J.F."/>
        </authorList>
    </citation>
    <scope>NUCLEOTIDE SEQUENCE [LARGE SCALE GENOMIC DNA]</scope>
</reference>
<dbReference type="InterPro" id="IPR011332">
    <property type="entry name" value="Ribosomal_zn-bd"/>
</dbReference>
<dbReference type="EMBL" id="MFJF01000017">
    <property type="protein sequence ID" value="OGG06311.1"/>
    <property type="molecule type" value="Genomic_DNA"/>
</dbReference>
<dbReference type="Pfam" id="PF00471">
    <property type="entry name" value="Ribosomal_L33"/>
    <property type="match status" value="1"/>
</dbReference>
<proteinExistence type="inferred from homology"/>
<gene>
    <name evidence="5" type="primary">rpmG</name>
    <name evidence="6" type="ORF">A2777_05345</name>
</gene>
<evidence type="ECO:0000256" key="4">
    <source>
        <dbReference type="ARBA" id="ARBA00035176"/>
    </source>
</evidence>
<name>A0A1F5Z1K4_9BACT</name>
<dbReference type="NCBIfam" id="NF001860">
    <property type="entry name" value="PRK00595.1"/>
    <property type="match status" value="1"/>
</dbReference>
<evidence type="ECO:0000256" key="1">
    <source>
        <dbReference type="ARBA" id="ARBA00007596"/>
    </source>
</evidence>
<dbReference type="GO" id="GO:1990904">
    <property type="term" value="C:ribonucleoprotein complex"/>
    <property type="evidence" value="ECO:0007669"/>
    <property type="project" value="UniProtKB-KW"/>
</dbReference>
<evidence type="ECO:0000256" key="3">
    <source>
        <dbReference type="ARBA" id="ARBA00023274"/>
    </source>
</evidence>
<dbReference type="GO" id="GO:0003735">
    <property type="term" value="F:structural constituent of ribosome"/>
    <property type="evidence" value="ECO:0007669"/>
    <property type="project" value="InterPro"/>
</dbReference>
<dbReference type="Proteomes" id="UP000177354">
    <property type="component" value="Unassembled WGS sequence"/>
</dbReference>
<evidence type="ECO:0000256" key="2">
    <source>
        <dbReference type="ARBA" id="ARBA00022980"/>
    </source>
</evidence>
<dbReference type="SUPFAM" id="SSF57829">
    <property type="entry name" value="Zn-binding ribosomal proteins"/>
    <property type="match status" value="1"/>
</dbReference>
<dbReference type="NCBIfam" id="TIGR01023">
    <property type="entry name" value="rpmG_bact"/>
    <property type="match status" value="1"/>
</dbReference>
<dbReference type="InterPro" id="IPR001705">
    <property type="entry name" value="Ribosomal_bL33"/>
</dbReference>
<dbReference type="GO" id="GO:0006412">
    <property type="term" value="P:translation"/>
    <property type="evidence" value="ECO:0007669"/>
    <property type="project" value="UniProtKB-UniRule"/>
</dbReference>
<dbReference type="Gene3D" id="2.20.28.120">
    <property type="entry name" value="Ribosomal protein L33"/>
    <property type="match status" value="1"/>
</dbReference>
<dbReference type="GO" id="GO:0005840">
    <property type="term" value="C:ribosome"/>
    <property type="evidence" value="ECO:0007669"/>
    <property type="project" value="UniProtKB-KW"/>
</dbReference>
<comment type="caution">
    <text evidence="6">The sequence shown here is derived from an EMBL/GenBank/DDBJ whole genome shotgun (WGS) entry which is preliminary data.</text>
</comment>
<dbReference type="AlphaFoldDB" id="A0A1F5Z1K4"/>
<evidence type="ECO:0000256" key="5">
    <source>
        <dbReference type="HAMAP-Rule" id="MF_00294"/>
    </source>
</evidence>
<protein>
    <recommendedName>
        <fullName evidence="4 5">Large ribosomal subunit protein bL33</fullName>
    </recommendedName>
</protein>
<dbReference type="HAMAP" id="MF_00294">
    <property type="entry name" value="Ribosomal_bL33"/>
    <property type="match status" value="1"/>
</dbReference>
<evidence type="ECO:0000313" key="7">
    <source>
        <dbReference type="Proteomes" id="UP000177354"/>
    </source>
</evidence>
<dbReference type="InterPro" id="IPR038584">
    <property type="entry name" value="Ribosomal_bL33_sf"/>
</dbReference>
<keyword evidence="2 5" id="KW-0689">Ribosomal protein</keyword>
<organism evidence="6 7">
    <name type="scientific">Candidatus Gottesmanbacteria bacterium RIFCSPHIGHO2_01_FULL_40_15</name>
    <dbReference type="NCBI Taxonomy" id="1798376"/>
    <lineage>
        <taxon>Bacteria</taxon>
        <taxon>Candidatus Gottesmaniibacteriota</taxon>
    </lineage>
</organism>
<keyword evidence="3 5" id="KW-0687">Ribonucleoprotein</keyword>
<comment type="similarity">
    <text evidence="1 5">Belongs to the bacterial ribosomal protein bL33 family.</text>
</comment>
<dbReference type="GO" id="GO:0005737">
    <property type="term" value="C:cytoplasm"/>
    <property type="evidence" value="ECO:0007669"/>
    <property type="project" value="UniProtKB-ARBA"/>
</dbReference>
<evidence type="ECO:0000313" key="6">
    <source>
        <dbReference type="EMBL" id="OGG06311.1"/>
    </source>
</evidence>
<dbReference type="NCBIfam" id="NF001764">
    <property type="entry name" value="PRK00504.1"/>
    <property type="match status" value="1"/>
</dbReference>
<sequence>MAKKEHTILIALICQVCKTQNYITKKNKTENKEKLILKKFCKRCRKHTQHKETEKLD</sequence>
<accession>A0A1F5Z1K4</accession>